<feature type="domain" description="Winged helix DNA-binding" evidence="1">
    <location>
        <begin position="23"/>
        <end position="101"/>
    </location>
</feature>
<dbReference type="Proteomes" id="UP001501257">
    <property type="component" value="Unassembled WGS sequence"/>
</dbReference>
<keyword evidence="3" id="KW-1185">Reference proteome</keyword>
<dbReference type="PANTHER" id="PTHR37318">
    <property type="entry name" value="BSL7504 PROTEIN"/>
    <property type="match status" value="1"/>
</dbReference>
<comment type="caution">
    <text evidence="2">The sequence shown here is derived from an EMBL/GenBank/DDBJ whole genome shotgun (WGS) entry which is preliminary data.</text>
</comment>
<dbReference type="EMBL" id="BAABLK010000015">
    <property type="protein sequence ID" value="GAA5226255.1"/>
    <property type="molecule type" value="Genomic_DNA"/>
</dbReference>
<name>A0ABP9TMM6_9MICC</name>
<dbReference type="RefSeq" id="WP_210100439.1">
    <property type="nucleotide sequence ID" value="NZ_BAABLK010000015.1"/>
</dbReference>
<dbReference type="InterPro" id="IPR027395">
    <property type="entry name" value="WH_DNA-bd_dom"/>
</dbReference>
<sequence length="112" mass="12001">MSERKPSRGHPRHLLDDALKTPVRFSAMAALRNELEIDFATLAELVEAGDSALSKAVALLKEAGYISVRKGYVANRPRTWIRATPAGMKALATHSAALQAIATGVDPGEPTH</sequence>
<organism evidence="2 3">
    <name type="scientific">Paeniglutamicibacter antarcticus</name>
    <dbReference type="NCBI Taxonomy" id="494023"/>
    <lineage>
        <taxon>Bacteria</taxon>
        <taxon>Bacillati</taxon>
        <taxon>Actinomycetota</taxon>
        <taxon>Actinomycetes</taxon>
        <taxon>Micrococcales</taxon>
        <taxon>Micrococcaceae</taxon>
        <taxon>Paeniglutamicibacter</taxon>
    </lineage>
</organism>
<protein>
    <submittedName>
        <fullName evidence="2">Transcriptional regulator</fullName>
    </submittedName>
</protein>
<reference evidence="3" key="1">
    <citation type="journal article" date="2019" name="Int. J. Syst. Evol. Microbiol.">
        <title>The Global Catalogue of Microorganisms (GCM) 10K type strain sequencing project: providing services to taxonomists for standard genome sequencing and annotation.</title>
        <authorList>
            <consortium name="The Broad Institute Genomics Platform"/>
            <consortium name="The Broad Institute Genome Sequencing Center for Infectious Disease"/>
            <person name="Wu L."/>
            <person name="Ma J."/>
        </authorList>
    </citation>
    <scope>NUCLEOTIDE SEQUENCE [LARGE SCALE GENOMIC DNA]</scope>
    <source>
        <strain evidence="3">JCM 18952</strain>
    </source>
</reference>
<dbReference type="InterPro" id="IPR036390">
    <property type="entry name" value="WH_DNA-bd_sf"/>
</dbReference>
<evidence type="ECO:0000313" key="3">
    <source>
        <dbReference type="Proteomes" id="UP001501257"/>
    </source>
</evidence>
<gene>
    <name evidence="2" type="ORF">GCM10025778_07860</name>
</gene>
<dbReference type="SUPFAM" id="SSF46785">
    <property type="entry name" value="Winged helix' DNA-binding domain"/>
    <property type="match status" value="1"/>
</dbReference>
<proteinExistence type="predicted"/>
<dbReference type="InterPro" id="IPR036388">
    <property type="entry name" value="WH-like_DNA-bd_sf"/>
</dbReference>
<dbReference type="Pfam" id="PF13601">
    <property type="entry name" value="HTH_34"/>
    <property type="match status" value="1"/>
</dbReference>
<dbReference type="PANTHER" id="PTHR37318:SF1">
    <property type="entry name" value="BSL7504 PROTEIN"/>
    <property type="match status" value="1"/>
</dbReference>
<evidence type="ECO:0000313" key="2">
    <source>
        <dbReference type="EMBL" id="GAA5226255.1"/>
    </source>
</evidence>
<dbReference type="Gene3D" id="1.10.10.10">
    <property type="entry name" value="Winged helix-like DNA-binding domain superfamily/Winged helix DNA-binding domain"/>
    <property type="match status" value="1"/>
</dbReference>
<evidence type="ECO:0000259" key="1">
    <source>
        <dbReference type="Pfam" id="PF13601"/>
    </source>
</evidence>
<accession>A0ABP9TMM6</accession>